<dbReference type="eggNOG" id="ENOG503416M">
    <property type="taxonomic scope" value="Bacteria"/>
</dbReference>
<dbReference type="PANTHER" id="PTHR10696">
    <property type="entry name" value="GAMMA-BUTYROBETAINE HYDROXYLASE-RELATED"/>
    <property type="match status" value="1"/>
</dbReference>
<dbReference type="EMBL" id="AWFH01000002">
    <property type="protein sequence ID" value="KCZ64696.1"/>
    <property type="molecule type" value="Genomic_DNA"/>
</dbReference>
<dbReference type="OrthoDB" id="979809at2"/>
<dbReference type="SUPFAM" id="SSF51197">
    <property type="entry name" value="Clavaminate synthase-like"/>
    <property type="match status" value="1"/>
</dbReference>
<keyword evidence="3" id="KW-0045">Antibiotic biosynthesis</keyword>
<comment type="caution">
    <text evidence="5">The sequence shown here is derived from an EMBL/GenBank/DDBJ whole genome shotgun (WGS) entry which is preliminary data.</text>
</comment>
<evidence type="ECO:0000256" key="3">
    <source>
        <dbReference type="ARBA" id="ARBA00023194"/>
    </source>
</evidence>
<dbReference type="GO" id="GO:0016706">
    <property type="term" value="F:2-oxoglutarate-dependent dioxygenase activity"/>
    <property type="evidence" value="ECO:0007669"/>
    <property type="project" value="UniProtKB-ARBA"/>
</dbReference>
<evidence type="ECO:0000256" key="2">
    <source>
        <dbReference type="ARBA" id="ARBA00023002"/>
    </source>
</evidence>
<sequence>MTSFELRREIAESGYILITQYRQNDDIVEIASNLGEPLTPWEGGLVQNLVPREEAHPNTYSGNFGLGRFPFHTDLAHWRRPPRYLLLRCLVGHNDVPTLLIDGRALVEAIPRDTLARAIFKPRRPRDRSLALLRLFEPATDGADLLRWDELFLRPASTLGETAYEQIQAWLAENAPKSVTLVQRGDTLIIDNWRMLHARAQIPLGCEDRLIQRVYLGDMN</sequence>
<dbReference type="Gene3D" id="3.60.130.10">
    <property type="entry name" value="Clavaminate synthase-like"/>
    <property type="match status" value="1"/>
</dbReference>
<dbReference type="InterPro" id="IPR050411">
    <property type="entry name" value="AlphaKG_dependent_hydroxylases"/>
</dbReference>
<dbReference type="RefSeq" id="WP_035548630.1">
    <property type="nucleotide sequence ID" value="NZ_AWFH01000002.1"/>
</dbReference>
<name>A0A059EAG6_9PROT</name>
<gene>
    <name evidence="5" type="ORF">HY36_12685</name>
</gene>
<protein>
    <recommendedName>
        <fullName evidence="4">TauD/TfdA-like domain-containing protein</fullName>
    </recommendedName>
</protein>
<organism evidence="5 6">
    <name type="scientific">Hyphomonas atlantica</name>
    <dbReference type="NCBI Taxonomy" id="1280948"/>
    <lineage>
        <taxon>Bacteria</taxon>
        <taxon>Pseudomonadati</taxon>
        <taxon>Pseudomonadota</taxon>
        <taxon>Alphaproteobacteria</taxon>
        <taxon>Hyphomonadales</taxon>
        <taxon>Hyphomonadaceae</taxon>
        <taxon>Hyphomonas</taxon>
    </lineage>
</organism>
<proteinExistence type="predicted"/>
<reference evidence="5 6" key="1">
    <citation type="journal article" date="2014" name="Antonie Van Leeuwenhoek">
        <title>Hyphomonas beringensis sp. nov. and Hyphomonas chukchiensis sp. nov., isolated from surface seawater of the Bering Sea and Chukchi Sea.</title>
        <authorList>
            <person name="Li C."/>
            <person name="Lai Q."/>
            <person name="Li G."/>
            <person name="Dong C."/>
            <person name="Wang J."/>
            <person name="Liao Y."/>
            <person name="Shao Z."/>
        </authorList>
    </citation>
    <scope>NUCLEOTIDE SEQUENCE [LARGE SCALE GENOMIC DNA]</scope>
    <source>
        <strain evidence="5 6">22II1-22F38</strain>
    </source>
</reference>
<dbReference type="GO" id="GO:0017000">
    <property type="term" value="P:antibiotic biosynthetic process"/>
    <property type="evidence" value="ECO:0007669"/>
    <property type="project" value="UniProtKB-KW"/>
</dbReference>
<evidence type="ECO:0000313" key="6">
    <source>
        <dbReference type="Proteomes" id="UP000024547"/>
    </source>
</evidence>
<evidence type="ECO:0000256" key="1">
    <source>
        <dbReference type="ARBA" id="ARBA00001954"/>
    </source>
</evidence>
<keyword evidence="2" id="KW-0560">Oxidoreductase</keyword>
<feature type="domain" description="TauD/TfdA-like" evidence="4">
    <location>
        <begin position="7"/>
        <end position="215"/>
    </location>
</feature>
<evidence type="ECO:0000259" key="4">
    <source>
        <dbReference type="Pfam" id="PF02668"/>
    </source>
</evidence>
<keyword evidence="6" id="KW-1185">Reference proteome</keyword>
<comment type="cofactor">
    <cofactor evidence="1">
        <name>Fe(2+)</name>
        <dbReference type="ChEBI" id="CHEBI:29033"/>
    </cofactor>
</comment>
<dbReference type="InterPro" id="IPR042098">
    <property type="entry name" value="TauD-like_sf"/>
</dbReference>
<dbReference type="InterPro" id="IPR003819">
    <property type="entry name" value="TauD/TfdA-like"/>
</dbReference>
<accession>A0A059EAG6</accession>
<dbReference type="Proteomes" id="UP000024547">
    <property type="component" value="Unassembled WGS sequence"/>
</dbReference>
<dbReference type="PANTHER" id="PTHR10696:SF56">
    <property type="entry name" value="TAUD_TFDA-LIKE DOMAIN-CONTAINING PROTEIN"/>
    <property type="match status" value="1"/>
</dbReference>
<dbReference type="STRING" id="1280948.HY36_12685"/>
<dbReference type="Pfam" id="PF02668">
    <property type="entry name" value="TauD"/>
    <property type="match status" value="1"/>
</dbReference>
<evidence type="ECO:0000313" key="5">
    <source>
        <dbReference type="EMBL" id="KCZ64696.1"/>
    </source>
</evidence>
<dbReference type="AlphaFoldDB" id="A0A059EAG6"/>